<organism evidence="2 3">
    <name type="scientific">Digitaria exilis</name>
    <dbReference type="NCBI Taxonomy" id="1010633"/>
    <lineage>
        <taxon>Eukaryota</taxon>
        <taxon>Viridiplantae</taxon>
        <taxon>Streptophyta</taxon>
        <taxon>Embryophyta</taxon>
        <taxon>Tracheophyta</taxon>
        <taxon>Spermatophyta</taxon>
        <taxon>Magnoliopsida</taxon>
        <taxon>Liliopsida</taxon>
        <taxon>Poales</taxon>
        <taxon>Poaceae</taxon>
        <taxon>PACMAD clade</taxon>
        <taxon>Panicoideae</taxon>
        <taxon>Panicodae</taxon>
        <taxon>Paniceae</taxon>
        <taxon>Anthephorinae</taxon>
        <taxon>Digitaria</taxon>
    </lineage>
</organism>
<reference evidence="2" key="1">
    <citation type="submission" date="2020-07" db="EMBL/GenBank/DDBJ databases">
        <title>Genome sequence and genetic diversity analysis of an under-domesticated orphan crop, white fonio (Digitaria exilis).</title>
        <authorList>
            <person name="Bennetzen J.L."/>
            <person name="Chen S."/>
            <person name="Ma X."/>
            <person name="Wang X."/>
            <person name="Yssel A.E.J."/>
            <person name="Chaluvadi S.R."/>
            <person name="Johnson M."/>
            <person name="Gangashetty P."/>
            <person name="Hamidou F."/>
            <person name="Sanogo M.D."/>
            <person name="Zwaenepoel A."/>
            <person name="Wallace J."/>
            <person name="Van De Peer Y."/>
            <person name="Van Deynze A."/>
        </authorList>
    </citation>
    <scope>NUCLEOTIDE SEQUENCE</scope>
    <source>
        <tissue evidence="2">Leaves</tissue>
    </source>
</reference>
<keyword evidence="1" id="KW-0732">Signal</keyword>
<evidence type="ECO:0000313" key="2">
    <source>
        <dbReference type="EMBL" id="KAF8772900.1"/>
    </source>
</evidence>
<dbReference type="Proteomes" id="UP000636709">
    <property type="component" value="Unassembled WGS sequence"/>
</dbReference>
<evidence type="ECO:0000313" key="3">
    <source>
        <dbReference type="Proteomes" id="UP000636709"/>
    </source>
</evidence>
<feature type="signal peptide" evidence="1">
    <location>
        <begin position="1"/>
        <end position="31"/>
    </location>
</feature>
<protein>
    <submittedName>
        <fullName evidence="2">Uncharacterized protein</fullName>
    </submittedName>
</protein>
<dbReference type="EMBL" id="JACEFO010000353">
    <property type="protein sequence ID" value="KAF8772900.1"/>
    <property type="molecule type" value="Genomic_DNA"/>
</dbReference>
<evidence type="ECO:0000256" key="1">
    <source>
        <dbReference type="SAM" id="SignalP"/>
    </source>
</evidence>
<feature type="chain" id="PRO_5032611107" evidence="1">
    <location>
        <begin position="32"/>
        <end position="139"/>
    </location>
</feature>
<accession>A0A835FUQ1</accession>
<keyword evidence="3" id="KW-1185">Reference proteome</keyword>
<dbReference type="AlphaFoldDB" id="A0A835FUQ1"/>
<comment type="caution">
    <text evidence="2">The sequence shown here is derived from an EMBL/GenBank/DDBJ whole genome shotgun (WGS) entry which is preliminary data.</text>
</comment>
<proteinExistence type="predicted"/>
<sequence length="139" mass="13921">MTCQGDGAINALAACPWPRVLALAYWPLCLARFSCPGGAAAAHADRRLPWLSSPADAASGGIGSGGRYGEPPLLLPVVPGGWIDGGHHGEPHQFVLDHGASAAAFEGTGATRQGAGVHFDSAAAAPPPAFIDFLGVGAT</sequence>
<gene>
    <name evidence="2" type="ORF">HU200_005296</name>
</gene>
<name>A0A835FUQ1_9POAL</name>